<dbReference type="GO" id="GO:0043138">
    <property type="term" value="F:3'-5' DNA helicase activity"/>
    <property type="evidence" value="ECO:0007669"/>
    <property type="project" value="UniProtKB-EC"/>
</dbReference>
<dbReference type="GO" id="GO:0003677">
    <property type="term" value="F:DNA binding"/>
    <property type="evidence" value="ECO:0007669"/>
    <property type="project" value="UniProtKB-KW"/>
</dbReference>
<dbReference type="Gene3D" id="3.40.50.300">
    <property type="entry name" value="P-loop containing nucleotide triphosphate hydrolases"/>
    <property type="match status" value="1"/>
</dbReference>
<dbReference type="OrthoDB" id="3269685at2759"/>
<dbReference type="PANTHER" id="PTHR13710:SF105">
    <property type="entry name" value="ATP-DEPENDENT DNA HELICASE Q1"/>
    <property type="match status" value="1"/>
</dbReference>
<dbReference type="AlphaFoldDB" id="J0WSS7"/>
<keyword evidence="3" id="KW-0413">Isomerase</keyword>
<proteinExistence type="inferred from homology"/>
<dbReference type="EC" id="5.6.2.4" evidence="5"/>
<dbReference type="SUPFAM" id="SSF52540">
    <property type="entry name" value="P-loop containing nucleoside triphosphate hydrolases"/>
    <property type="match status" value="1"/>
</dbReference>
<feature type="region of interest" description="Disordered" evidence="6">
    <location>
        <begin position="1"/>
        <end position="23"/>
    </location>
</feature>
<dbReference type="Pfam" id="PF00270">
    <property type="entry name" value="DEAD"/>
    <property type="match status" value="1"/>
</dbReference>
<dbReference type="InterPro" id="IPR027417">
    <property type="entry name" value="P-loop_NTPase"/>
</dbReference>
<feature type="domain" description="Helicase ATP-binding" evidence="7">
    <location>
        <begin position="63"/>
        <end position="239"/>
    </location>
</feature>
<dbReference type="GO" id="GO:0000724">
    <property type="term" value="P:double-strand break repair via homologous recombination"/>
    <property type="evidence" value="ECO:0007669"/>
    <property type="project" value="TreeGrafter"/>
</dbReference>
<dbReference type="PROSITE" id="PS51192">
    <property type="entry name" value="HELICASE_ATP_BIND_1"/>
    <property type="match status" value="1"/>
</dbReference>
<dbReference type="InterPro" id="IPR014001">
    <property type="entry name" value="Helicase_ATP-bd"/>
</dbReference>
<evidence type="ECO:0000256" key="3">
    <source>
        <dbReference type="ARBA" id="ARBA00023235"/>
    </source>
</evidence>
<evidence type="ECO:0000256" key="2">
    <source>
        <dbReference type="ARBA" id="ARBA00023125"/>
    </source>
</evidence>
<dbReference type="InterPro" id="IPR011545">
    <property type="entry name" value="DEAD/DEAH_box_helicase_dom"/>
</dbReference>
<feature type="compositionally biased region" description="Basic and acidic residues" evidence="6">
    <location>
        <begin position="8"/>
        <end position="21"/>
    </location>
</feature>
<organism evidence="8 9">
    <name type="scientific">Auricularia subglabra (strain TFB-10046 / SS5)</name>
    <name type="common">White-rot fungus</name>
    <name type="synonym">Auricularia delicata (strain TFB10046)</name>
    <dbReference type="NCBI Taxonomy" id="717982"/>
    <lineage>
        <taxon>Eukaryota</taxon>
        <taxon>Fungi</taxon>
        <taxon>Dikarya</taxon>
        <taxon>Basidiomycota</taxon>
        <taxon>Agaricomycotina</taxon>
        <taxon>Agaricomycetes</taxon>
        <taxon>Auriculariales</taxon>
        <taxon>Auriculariaceae</taxon>
        <taxon>Auricularia</taxon>
    </lineage>
</organism>
<evidence type="ECO:0000259" key="7">
    <source>
        <dbReference type="PROSITE" id="PS51192"/>
    </source>
</evidence>
<comment type="similarity">
    <text evidence="1">Belongs to the helicase family. RecQ subfamily.</text>
</comment>
<comment type="catalytic activity">
    <reaction evidence="4">
        <text>Couples ATP hydrolysis with the unwinding of duplex DNA by translocating in the 3'-5' direction.</text>
        <dbReference type="EC" id="5.6.2.4"/>
    </reaction>
</comment>
<reference evidence="9" key="1">
    <citation type="journal article" date="2012" name="Science">
        <title>The Paleozoic origin of enzymatic lignin decomposition reconstructed from 31 fungal genomes.</title>
        <authorList>
            <person name="Floudas D."/>
            <person name="Binder M."/>
            <person name="Riley R."/>
            <person name="Barry K."/>
            <person name="Blanchette R.A."/>
            <person name="Henrissat B."/>
            <person name="Martinez A.T."/>
            <person name="Otillar R."/>
            <person name="Spatafora J.W."/>
            <person name="Yadav J.S."/>
            <person name="Aerts A."/>
            <person name="Benoit I."/>
            <person name="Boyd A."/>
            <person name="Carlson A."/>
            <person name="Copeland A."/>
            <person name="Coutinho P.M."/>
            <person name="de Vries R.P."/>
            <person name="Ferreira P."/>
            <person name="Findley K."/>
            <person name="Foster B."/>
            <person name="Gaskell J."/>
            <person name="Glotzer D."/>
            <person name="Gorecki P."/>
            <person name="Heitman J."/>
            <person name="Hesse C."/>
            <person name="Hori C."/>
            <person name="Igarashi K."/>
            <person name="Jurgens J.A."/>
            <person name="Kallen N."/>
            <person name="Kersten P."/>
            <person name="Kohler A."/>
            <person name="Kuees U."/>
            <person name="Kumar T.K.A."/>
            <person name="Kuo A."/>
            <person name="LaButti K."/>
            <person name="Larrondo L.F."/>
            <person name="Lindquist E."/>
            <person name="Ling A."/>
            <person name="Lombard V."/>
            <person name="Lucas S."/>
            <person name="Lundell T."/>
            <person name="Martin R."/>
            <person name="McLaughlin D.J."/>
            <person name="Morgenstern I."/>
            <person name="Morin E."/>
            <person name="Murat C."/>
            <person name="Nagy L.G."/>
            <person name="Nolan M."/>
            <person name="Ohm R.A."/>
            <person name="Patyshakuliyeva A."/>
            <person name="Rokas A."/>
            <person name="Ruiz-Duenas F.J."/>
            <person name="Sabat G."/>
            <person name="Salamov A."/>
            <person name="Samejima M."/>
            <person name="Schmutz J."/>
            <person name="Slot J.C."/>
            <person name="St John F."/>
            <person name="Stenlid J."/>
            <person name="Sun H."/>
            <person name="Sun S."/>
            <person name="Syed K."/>
            <person name="Tsang A."/>
            <person name="Wiebenga A."/>
            <person name="Young D."/>
            <person name="Pisabarro A."/>
            <person name="Eastwood D.C."/>
            <person name="Martin F."/>
            <person name="Cullen D."/>
            <person name="Grigoriev I.V."/>
            <person name="Hibbett D.S."/>
        </authorList>
    </citation>
    <scope>NUCLEOTIDE SEQUENCE [LARGE SCALE GENOMIC DNA]</scope>
    <source>
        <strain evidence="9">TFB10046</strain>
    </source>
</reference>
<gene>
    <name evidence="8" type="ORF">AURDEDRAFT_74320</name>
</gene>
<dbReference type="PANTHER" id="PTHR13710">
    <property type="entry name" value="DNA HELICASE RECQ FAMILY MEMBER"/>
    <property type="match status" value="1"/>
</dbReference>
<dbReference type="InParanoid" id="J0WSS7"/>
<accession>J0WSS7</accession>
<dbReference type="GO" id="GO:0005737">
    <property type="term" value="C:cytoplasm"/>
    <property type="evidence" value="ECO:0007669"/>
    <property type="project" value="TreeGrafter"/>
</dbReference>
<dbReference type="Proteomes" id="UP000006514">
    <property type="component" value="Unassembled WGS sequence"/>
</dbReference>
<dbReference type="EMBL" id="JH687864">
    <property type="protein sequence ID" value="EJD36327.1"/>
    <property type="molecule type" value="Genomic_DNA"/>
</dbReference>
<protein>
    <recommendedName>
        <fullName evidence="5">DNA 3'-5' helicase</fullName>
        <ecNumber evidence="5">5.6.2.4</ecNumber>
    </recommendedName>
</protein>
<sequence>MVPTASPTRRDASIHPPDASDTHNAPQVVPFAWTSREGLALILKILLEWPVPHHPHDFLLLWTAHVLEGSHFFGITATGDGKSCMFYYALIVMIYFAKNGPSPCGRSWSKNPAAIIVLPVTAIEDELGPRLNNLRLPTVVINAKTLSRGAQQLWDLAKLETTRIIILSPEILVSRRFNGLLESAFGFRVCILGIDEVHLLLTWGLSFRKAFAQIGLLRARLSCRIQIICLTASLLPGTEVHDVCASLGLRAADLHFERRCNLRGNLVLQRHAMLSALDGPEFPQLRWMVAHRLKAVVFSRTIAQTWRICSYLW</sequence>
<evidence type="ECO:0000256" key="6">
    <source>
        <dbReference type="SAM" id="MobiDB-lite"/>
    </source>
</evidence>
<keyword evidence="9" id="KW-1185">Reference proteome</keyword>
<dbReference type="GO" id="GO:0005524">
    <property type="term" value="F:ATP binding"/>
    <property type="evidence" value="ECO:0007669"/>
    <property type="project" value="InterPro"/>
</dbReference>
<name>J0WSS7_AURST</name>
<evidence type="ECO:0000256" key="4">
    <source>
        <dbReference type="ARBA" id="ARBA00034617"/>
    </source>
</evidence>
<evidence type="ECO:0000256" key="1">
    <source>
        <dbReference type="ARBA" id="ARBA00005446"/>
    </source>
</evidence>
<dbReference type="GO" id="GO:0005694">
    <property type="term" value="C:chromosome"/>
    <property type="evidence" value="ECO:0007669"/>
    <property type="project" value="TreeGrafter"/>
</dbReference>
<dbReference type="eggNOG" id="KOG0351">
    <property type="taxonomic scope" value="Eukaryota"/>
</dbReference>
<feature type="non-terminal residue" evidence="8">
    <location>
        <position position="313"/>
    </location>
</feature>
<dbReference type="OMA" id="CAINDEY"/>
<dbReference type="KEGG" id="adl:AURDEDRAFT_74320"/>
<evidence type="ECO:0000313" key="8">
    <source>
        <dbReference type="EMBL" id="EJD36327.1"/>
    </source>
</evidence>
<keyword evidence="2" id="KW-0238">DNA-binding</keyword>
<evidence type="ECO:0000256" key="5">
    <source>
        <dbReference type="ARBA" id="ARBA00034808"/>
    </source>
</evidence>
<dbReference type="GO" id="GO:0009378">
    <property type="term" value="F:four-way junction helicase activity"/>
    <property type="evidence" value="ECO:0007669"/>
    <property type="project" value="TreeGrafter"/>
</dbReference>
<dbReference type="SMART" id="SM00487">
    <property type="entry name" value="DEXDc"/>
    <property type="match status" value="1"/>
</dbReference>
<evidence type="ECO:0000313" key="9">
    <source>
        <dbReference type="Proteomes" id="UP000006514"/>
    </source>
</evidence>